<protein>
    <recommendedName>
        <fullName evidence="6">FMN dependent NADH:quinone oxidoreductase</fullName>
        <ecNumber evidence="6">1.6.5.-</ecNumber>
    </recommendedName>
    <alternativeName>
        <fullName evidence="6">Azo-dye reductase</fullName>
    </alternativeName>
    <alternativeName>
        <fullName evidence="6">FMN-dependent NADH-azo compound oxidoreductase</fullName>
    </alternativeName>
    <alternativeName>
        <fullName evidence="6">FMN-dependent NADH-azoreductase</fullName>
        <ecNumber evidence="6">1.7.1.17</ecNumber>
    </alternativeName>
</protein>
<dbReference type="PANTHER" id="PTHR43741">
    <property type="entry name" value="FMN-DEPENDENT NADH-AZOREDUCTASE 1"/>
    <property type="match status" value="1"/>
</dbReference>
<dbReference type="RefSeq" id="WP_209637490.1">
    <property type="nucleotide sequence ID" value="NZ_JAGINW010000001.1"/>
</dbReference>
<comment type="catalytic activity">
    <reaction evidence="5">
        <text>N,N-dimethyl-1,4-phenylenediamine + anthranilate + 2 NAD(+) = 2-(4-dimethylaminophenyl)diazenylbenzoate + 2 NADH + 2 H(+)</text>
        <dbReference type="Rhea" id="RHEA:55872"/>
        <dbReference type="ChEBI" id="CHEBI:15378"/>
        <dbReference type="ChEBI" id="CHEBI:15783"/>
        <dbReference type="ChEBI" id="CHEBI:16567"/>
        <dbReference type="ChEBI" id="CHEBI:57540"/>
        <dbReference type="ChEBI" id="CHEBI:57945"/>
        <dbReference type="ChEBI" id="CHEBI:71579"/>
        <dbReference type="EC" id="1.7.1.17"/>
    </reaction>
    <physiologicalReaction direction="right-to-left" evidence="5">
        <dbReference type="Rhea" id="RHEA:55874"/>
    </physiologicalReaction>
</comment>
<evidence type="ECO:0000259" key="7">
    <source>
        <dbReference type="Pfam" id="PF02525"/>
    </source>
</evidence>
<keyword evidence="4 6" id="KW-0520">NAD</keyword>
<reference evidence="8 9" key="1">
    <citation type="submission" date="2021-03" db="EMBL/GenBank/DDBJ databases">
        <title>Sequencing the genomes of 1000 actinobacteria strains.</title>
        <authorList>
            <person name="Klenk H.-P."/>
        </authorList>
    </citation>
    <scope>NUCLEOTIDE SEQUENCE [LARGE SCALE GENOMIC DNA]</scope>
    <source>
        <strain evidence="8 9">DSM 46670</strain>
    </source>
</reference>
<keyword evidence="2 6" id="KW-0288">FMN</keyword>
<comment type="catalytic activity">
    <reaction evidence="6">
        <text>2 a quinone + NADH + H(+) = 2 a 1,4-benzosemiquinone + NAD(+)</text>
        <dbReference type="Rhea" id="RHEA:65952"/>
        <dbReference type="ChEBI" id="CHEBI:15378"/>
        <dbReference type="ChEBI" id="CHEBI:57540"/>
        <dbReference type="ChEBI" id="CHEBI:57945"/>
        <dbReference type="ChEBI" id="CHEBI:132124"/>
        <dbReference type="ChEBI" id="CHEBI:134225"/>
    </reaction>
</comment>
<evidence type="ECO:0000313" key="8">
    <source>
        <dbReference type="EMBL" id="MBP2322187.1"/>
    </source>
</evidence>
<evidence type="ECO:0000256" key="5">
    <source>
        <dbReference type="ARBA" id="ARBA00048542"/>
    </source>
</evidence>
<proteinExistence type="inferred from homology"/>
<comment type="function">
    <text evidence="6">Quinone reductase that provides resistance to thiol-specific stress caused by electrophilic quinones.</text>
</comment>
<dbReference type="InterPro" id="IPR023048">
    <property type="entry name" value="NADH:quinone_OxRdtase_FMN_depd"/>
</dbReference>
<dbReference type="Gene3D" id="3.40.50.360">
    <property type="match status" value="1"/>
</dbReference>
<keyword evidence="3 6" id="KW-0560">Oxidoreductase</keyword>
<dbReference type="PANTHER" id="PTHR43741:SF4">
    <property type="entry name" value="FMN-DEPENDENT NADH:QUINONE OXIDOREDUCTASE"/>
    <property type="match status" value="1"/>
</dbReference>
<comment type="caution">
    <text evidence="6">Lacks conserved residue(s) required for the propagation of feature annotation.</text>
</comment>
<feature type="binding site" evidence="6">
    <location>
        <position position="10"/>
    </location>
    <ligand>
        <name>FMN</name>
        <dbReference type="ChEBI" id="CHEBI:58210"/>
    </ligand>
</feature>
<dbReference type="Proteomes" id="UP001519332">
    <property type="component" value="Unassembled WGS sequence"/>
</dbReference>
<comment type="cofactor">
    <cofactor evidence="6">
        <name>FMN</name>
        <dbReference type="ChEBI" id="CHEBI:58210"/>
    </cofactor>
    <text evidence="6">Binds 1 FMN per subunit.</text>
</comment>
<comment type="subunit">
    <text evidence="6">Homodimer.</text>
</comment>
<evidence type="ECO:0000256" key="2">
    <source>
        <dbReference type="ARBA" id="ARBA00022643"/>
    </source>
</evidence>
<dbReference type="HAMAP" id="MF_01216">
    <property type="entry name" value="Azoreductase_type1"/>
    <property type="match status" value="1"/>
</dbReference>
<dbReference type="InterPro" id="IPR050104">
    <property type="entry name" value="FMN-dep_NADH:Q_OxRdtase_AzoR1"/>
</dbReference>
<name>A0ABS4TCN1_9PSEU</name>
<gene>
    <name evidence="6" type="primary">azoR</name>
    <name evidence="8" type="ORF">JOF56_002572</name>
</gene>
<organism evidence="8 9">
    <name type="scientific">Kibdelosporangium banguiense</name>
    <dbReference type="NCBI Taxonomy" id="1365924"/>
    <lineage>
        <taxon>Bacteria</taxon>
        <taxon>Bacillati</taxon>
        <taxon>Actinomycetota</taxon>
        <taxon>Actinomycetes</taxon>
        <taxon>Pseudonocardiales</taxon>
        <taxon>Pseudonocardiaceae</taxon>
        <taxon>Kibdelosporangium</taxon>
    </lineage>
</organism>
<feature type="domain" description="Flavodoxin-like fold" evidence="7">
    <location>
        <begin position="2"/>
        <end position="200"/>
    </location>
</feature>
<accession>A0ABS4TCN1</accession>
<comment type="function">
    <text evidence="6">Also exhibits azoreductase activity. Catalyzes the reductive cleavage of the azo bond in aromatic azo compounds to the corresponding amines.</text>
</comment>
<sequence>MSKVLHISASPRGEASESLAIAHTFLETYQEIHPGHEVTTFDLWDGSLPAFGPDAAAAKMAVFAGQEPSSEAWAKAVATFERINAADKYVFSVPMWNAGIPYILKQLIDVISQPGMLFSFDPAAGYTGLLRGKKAAVIYTSAVYGEGLAPAFGADFQQPYLENWLQWAGIHDITPIQFRPNLVTATADTDRKLAHEQAREVARKF</sequence>
<dbReference type="InterPro" id="IPR029039">
    <property type="entry name" value="Flavoprotein-like_sf"/>
</dbReference>
<comment type="caution">
    <text evidence="8">The sequence shown here is derived from an EMBL/GenBank/DDBJ whole genome shotgun (WGS) entry which is preliminary data.</text>
</comment>
<dbReference type="EMBL" id="JAGINW010000001">
    <property type="protein sequence ID" value="MBP2322187.1"/>
    <property type="molecule type" value="Genomic_DNA"/>
</dbReference>
<evidence type="ECO:0000256" key="4">
    <source>
        <dbReference type="ARBA" id="ARBA00023027"/>
    </source>
</evidence>
<evidence type="ECO:0000313" key="9">
    <source>
        <dbReference type="Proteomes" id="UP001519332"/>
    </source>
</evidence>
<evidence type="ECO:0000256" key="1">
    <source>
        <dbReference type="ARBA" id="ARBA00022630"/>
    </source>
</evidence>
<comment type="similarity">
    <text evidence="6">Belongs to the azoreductase type 1 family.</text>
</comment>
<dbReference type="SUPFAM" id="SSF52218">
    <property type="entry name" value="Flavoproteins"/>
    <property type="match status" value="1"/>
</dbReference>
<dbReference type="EC" id="1.6.5.-" evidence="6"/>
<dbReference type="EC" id="1.7.1.17" evidence="6"/>
<evidence type="ECO:0000256" key="6">
    <source>
        <dbReference type="HAMAP-Rule" id="MF_01216"/>
    </source>
</evidence>
<feature type="binding site" evidence="6">
    <location>
        <begin position="16"/>
        <end position="18"/>
    </location>
    <ligand>
        <name>FMN</name>
        <dbReference type="ChEBI" id="CHEBI:58210"/>
    </ligand>
</feature>
<keyword evidence="1 6" id="KW-0285">Flavoprotein</keyword>
<dbReference type="GO" id="GO:0016491">
    <property type="term" value="F:oxidoreductase activity"/>
    <property type="evidence" value="ECO:0007669"/>
    <property type="project" value="UniProtKB-KW"/>
</dbReference>
<evidence type="ECO:0000256" key="3">
    <source>
        <dbReference type="ARBA" id="ARBA00023002"/>
    </source>
</evidence>
<keyword evidence="9" id="KW-1185">Reference proteome</keyword>
<dbReference type="Pfam" id="PF02525">
    <property type="entry name" value="Flavodoxin_2"/>
    <property type="match status" value="1"/>
</dbReference>
<dbReference type="InterPro" id="IPR003680">
    <property type="entry name" value="Flavodoxin_fold"/>
</dbReference>